<name>A0ABR8KXR9_9SPHN</name>
<proteinExistence type="predicted"/>
<dbReference type="EMBL" id="JACXLC010000001">
    <property type="protein sequence ID" value="MBD2843244.1"/>
    <property type="molecule type" value="Genomic_DNA"/>
</dbReference>
<dbReference type="InterPro" id="IPR028098">
    <property type="entry name" value="Glyco_trans_4-like_N"/>
</dbReference>
<evidence type="ECO:0000259" key="1">
    <source>
        <dbReference type="Pfam" id="PF13439"/>
    </source>
</evidence>
<keyword evidence="3" id="KW-1185">Reference proteome</keyword>
<feature type="domain" description="Glycosyltransferase subfamily 4-like N-terminal" evidence="1">
    <location>
        <begin position="22"/>
        <end position="173"/>
    </location>
</feature>
<dbReference type="PANTHER" id="PTHR45947">
    <property type="entry name" value="SULFOQUINOVOSYL TRANSFERASE SQD2"/>
    <property type="match status" value="1"/>
</dbReference>
<gene>
    <name evidence="2" type="ORF">IB285_13360</name>
</gene>
<dbReference type="SUPFAM" id="SSF53756">
    <property type="entry name" value="UDP-Glycosyltransferase/glycogen phosphorylase"/>
    <property type="match status" value="1"/>
</dbReference>
<evidence type="ECO:0000313" key="2">
    <source>
        <dbReference type="EMBL" id="MBD2843244.1"/>
    </source>
</evidence>
<dbReference type="Pfam" id="PF13439">
    <property type="entry name" value="Glyco_transf_4"/>
    <property type="match status" value="1"/>
</dbReference>
<reference evidence="2 3" key="1">
    <citation type="submission" date="2020-09" db="EMBL/GenBank/DDBJ databases">
        <authorList>
            <person name="Yoon J.-W."/>
        </authorList>
    </citation>
    <scope>NUCLEOTIDE SEQUENCE [LARGE SCALE GENOMIC DNA]</scope>
    <source>
        <strain evidence="2 3">KMU-140</strain>
    </source>
</reference>
<dbReference type="Pfam" id="PF13692">
    <property type="entry name" value="Glyco_trans_1_4"/>
    <property type="match status" value="1"/>
</dbReference>
<dbReference type="Gene3D" id="3.40.50.2000">
    <property type="entry name" value="Glycogen Phosphorylase B"/>
    <property type="match status" value="2"/>
</dbReference>
<dbReference type="PANTHER" id="PTHR45947:SF3">
    <property type="entry name" value="SULFOQUINOVOSYL TRANSFERASE SQD2"/>
    <property type="match status" value="1"/>
</dbReference>
<protein>
    <submittedName>
        <fullName evidence="2">Glycosyltransferase family 1 protein</fullName>
    </submittedName>
</protein>
<dbReference type="Proteomes" id="UP000635384">
    <property type="component" value="Unassembled WGS sequence"/>
</dbReference>
<comment type="caution">
    <text evidence="2">The sequence shown here is derived from an EMBL/GenBank/DDBJ whole genome shotgun (WGS) entry which is preliminary data.</text>
</comment>
<sequence>MLQASPAPQSIAIVTDAWHPQVNGVVRTLAVTSEMLRQWGHEVTVISPQQYRSVPAPTYPEIRLALTLPGAVGRQLRRIAPDAVHIATEGPLGFAARRYCSARGVPFTTAYHTQFPDYFARRTGLPARVFWPYIRWFHRPAQRIMVATETIRMQLRDQGLHHLSHWGRGVDLNHFSPDAPPPPEFAGLARPIQLYVGRVAVEKNIEAFLASDHPGSKVVVGDGPSRAALEQRFPQAIFLGKRTGAELAGCYAGADVFVFPSRTDTFGLVMIEALACGTPVAAYPVPGPTDILEPQVGAMSNNLDHAIAAALNCDRGVCAEFGASFTWEAATRQFRTALVALREEECQMLVAEPAI</sequence>
<dbReference type="CDD" id="cd03814">
    <property type="entry name" value="GT4-like"/>
    <property type="match status" value="1"/>
</dbReference>
<organism evidence="2 3">
    <name type="scientific">Erythrobacter rubeus</name>
    <dbReference type="NCBI Taxonomy" id="2760803"/>
    <lineage>
        <taxon>Bacteria</taxon>
        <taxon>Pseudomonadati</taxon>
        <taxon>Pseudomonadota</taxon>
        <taxon>Alphaproteobacteria</taxon>
        <taxon>Sphingomonadales</taxon>
        <taxon>Erythrobacteraceae</taxon>
        <taxon>Erythrobacter/Porphyrobacter group</taxon>
        <taxon>Erythrobacter</taxon>
    </lineage>
</organism>
<dbReference type="InterPro" id="IPR050194">
    <property type="entry name" value="Glycosyltransferase_grp1"/>
</dbReference>
<evidence type="ECO:0000313" key="3">
    <source>
        <dbReference type="Proteomes" id="UP000635384"/>
    </source>
</evidence>
<accession>A0ABR8KXR9</accession>